<feature type="region of interest" description="Disordered" evidence="1">
    <location>
        <begin position="112"/>
        <end position="157"/>
    </location>
</feature>
<dbReference type="EMBL" id="QNRR01000003">
    <property type="protein sequence ID" value="RBP45242.1"/>
    <property type="molecule type" value="Genomic_DNA"/>
</dbReference>
<comment type="caution">
    <text evidence="2">The sequence shown here is derived from an EMBL/GenBank/DDBJ whole genome shotgun (WGS) entry which is preliminary data.</text>
</comment>
<feature type="compositionally biased region" description="Polar residues" evidence="1">
    <location>
        <begin position="119"/>
        <end position="132"/>
    </location>
</feature>
<evidence type="ECO:0000313" key="2">
    <source>
        <dbReference type="EMBL" id="RBP45242.1"/>
    </source>
</evidence>
<evidence type="ECO:0000256" key="1">
    <source>
        <dbReference type="SAM" id="MobiDB-lite"/>
    </source>
</evidence>
<dbReference type="OrthoDB" id="193911at2"/>
<accession>A0A366HRR4</accession>
<feature type="compositionally biased region" description="Basic and acidic residues" evidence="1">
    <location>
        <begin position="148"/>
        <end position="157"/>
    </location>
</feature>
<reference evidence="2 3" key="1">
    <citation type="submission" date="2018-06" db="EMBL/GenBank/DDBJ databases">
        <title>Genomic Encyclopedia of Type Strains, Phase IV (KMG-IV): sequencing the most valuable type-strain genomes for metagenomic binning, comparative biology and taxonomic classification.</title>
        <authorList>
            <person name="Goeker M."/>
        </authorList>
    </citation>
    <scope>NUCLEOTIDE SEQUENCE [LARGE SCALE GENOMIC DNA]</scope>
    <source>
        <strain evidence="2 3">DSM 25532</strain>
    </source>
</reference>
<name>A0A366HRR4_9BACT</name>
<sequence>MNAQSLHALIIDRHFGELSPEATELLAVHLAQNPEAQAEANRILGALAITEQTVLEHPELVQMGGGEKKNAPASPIVKKGWFTPAVLAKAAAIVVLLGASGATGFFAGRTQPLSPPTPTVASVNVVPQTPRSDSPWASYRLAPDPDSGELRAVRVRN</sequence>
<dbReference type="RefSeq" id="WP_113958371.1">
    <property type="nucleotide sequence ID" value="NZ_QNRR01000003.1"/>
</dbReference>
<dbReference type="Proteomes" id="UP000253426">
    <property type="component" value="Unassembled WGS sequence"/>
</dbReference>
<protein>
    <submittedName>
        <fullName evidence="2">Uncharacterized protein</fullName>
    </submittedName>
</protein>
<organism evidence="2 3">
    <name type="scientific">Roseimicrobium gellanilyticum</name>
    <dbReference type="NCBI Taxonomy" id="748857"/>
    <lineage>
        <taxon>Bacteria</taxon>
        <taxon>Pseudomonadati</taxon>
        <taxon>Verrucomicrobiota</taxon>
        <taxon>Verrucomicrobiia</taxon>
        <taxon>Verrucomicrobiales</taxon>
        <taxon>Verrucomicrobiaceae</taxon>
        <taxon>Roseimicrobium</taxon>
    </lineage>
</organism>
<gene>
    <name evidence="2" type="ORF">DES53_103240</name>
</gene>
<proteinExistence type="predicted"/>
<evidence type="ECO:0000313" key="3">
    <source>
        <dbReference type="Proteomes" id="UP000253426"/>
    </source>
</evidence>
<dbReference type="AlphaFoldDB" id="A0A366HRR4"/>
<keyword evidence="3" id="KW-1185">Reference proteome</keyword>